<dbReference type="Gene3D" id="2.130.10.10">
    <property type="entry name" value="YVTN repeat-like/Quinoprotein amine dehydrogenase"/>
    <property type="match status" value="1"/>
</dbReference>
<dbReference type="PANTHER" id="PTHR46042:SF1">
    <property type="entry name" value="DIPHTHINE METHYLTRANSFERASE"/>
    <property type="match status" value="1"/>
</dbReference>
<dbReference type="Pfam" id="PF00400">
    <property type="entry name" value="WD40"/>
    <property type="match status" value="1"/>
</dbReference>
<protein>
    <recommendedName>
        <fullName evidence="6">methylated diphthine methylhydrolase</fullName>
        <ecNumber evidence="6">3.1.1.97</ecNumber>
    </recommendedName>
</protein>
<proteinExistence type="inferred from homology"/>
<dbReference type="GO" id="GO:0061685">
    <property type="term" value="F:diphthine methylesterase activity"/>
    <property type="evidence" value="ECO:0007669"/>
    <property type="project" value="UniProtKB-EC"/>
</dbReference>
<dbReference type="SMART" id="SM00320">
    <property type="entry name" value="WD40"/>
    <property type="match status" value="3"/>
</dbReference>
<dbReference type="GO" id="GO:0017183">
    <property type="term" value="P:protein histidyl modification to diphthamide"/>
    <property type="evidence" value="ECO:0007669"/>
    <property type="project" value="TreeGrafter"/>
</dbReference>
<reference evidence="9" key="1">
    <citation type="journal article" date="2014" name="Genome Announc.">
        <title>Draft genome sequence of Colletotrichum sublineola, a destructive pathogen of cultivated sorghum.</title>
        <authorList>
            <person name="Baroncelli R."/>
            <person name="Sanz-Martin J.M."/>
            <person name="Rech G.E."/>
            <person name="Sukno S.A."/>
            <person name="Thon M.R."/>
        </authorList>
    </citation>
    <scope>NUCLEOTIDE SEQUENCE [LARGE SCALE GENOMIC DNA]</scope>
    <source>
        <strain evidence="9">TX430BB</strain>
    </source>
</reference>
<dbReference type="HOGENOM" id="CLU_036100_1_0_1"/>
<evidence type="ECO:0000256" key="2">
    <source>
        <dbReference type="ARBA" id="ARBA00022574"/>
    </source>
</evidence>
<dbReference type="OrthoDB" id="1930760at2759"/>
<evidence type="ECO:0000256" key="4">
    <source>
        <dbReference type="ARBA" id="ARBA00022801"/>
    </source>
</evidence>
<comment type="similarity">
    <text evidence="5">Belongs to the DPH7 family.</text>
</comment>
<dbReference type="SUPFAM" id="SSF50978">
    <property type="entry name" value="WD40 repeat-like"/>
    <property type="match status" value="1"/>
</dbReference>
<dbReference type="STRING" id="1173701.A0A066XVH9"/>
<evidence type="ECO:0000256" key="7">
    <source>
        <dbReference type="ARBA" id="ARBA00047551"/>
    </source>
</evidence>
<comment type="catalytic activity">
    <reaction evidence="7">
        <text>diphthine methyl ester-[translation elongation factor 2] + H2O = diphthine-[translation elongation factor 2] + methanol + H(+)</text>
        <dbReference type="Rhea" id="RHEA:42656"/>
        <dbReference type="Rhea" id="RHEA-COMP:10172"/>
        <dbReference type="Rhea" id="RHEA-COMP:10173"/>
        <dbReference type="ChEBI" id="CHEBI:15377"/>
        <dbReference type="ChEBI" id="CHEBI:15378"/>
        <dbReference type="ChEBI" id="CHEBI:17790"/>
        <dbReference type="ChEBI" id="CHEBI:79005"/>
        <dbReference type="ChEBI" id="CHEBI:82696"/>
        <dbReference type="EC" id="3.1.1.97"/>
    </reaction>
</comment>
<keyword evidence="3" id="KW-0677">Repeat</keyword>
<dbReference type="InterPro" id="IPR052415">
    <property type="entry name" value="Diphthine_MTase"/>
</dbReference>
<evidence type="ECO:0000256" key="5">
    <source>
        <dbReference type="ARBA" id="ARBA00038092"/>
    </source>
</evidence>
<dbReference type="EMBL" id="JMSE01000145">
    <property type="protein sequence ID" value="KDN71669.1"/>
    <property type="molecule type" value="Genomic_DNA"/>
</dbReference>
<dbReference type="InterPro" id="IPR015943">
    <property type="entry name" value="WD40/YVTN_repeat-like_dom_sf"/>
</dbReference>
<evidence type="ECO:0000256" key="6">
    <source>
        <dbReference type="ARBA" id="ARBA00039131"/>
    </source>
</evidence>
<name>A0A066XVH9_COLSU</name>
<organism evidence="8 9">
    <name type="scientific">Colletotrichum sublineola</name>
    <name type="common">Sorghum anthracnose fungus</name>
    <dbReference type="NCBI Taxonomy" id="1173701"/>
    <lineage>
        <taxon>Eukaryota</taxon>
        <taxon>Fungi</taxon>
        <taxon>Dikarya</taxon>
        <taxon>Ascomycota</taxon>
        <taxon>Pezizomycotina</taxon>
        <taxon>Sordariomycetes</taxon>
        <taxon>Hypocreomycetidae</taxon>
        <taxon>Glomerellales</taxon>
        <taxon>Glomerellaceae</taxon>
        <taxon>Colletotrichum</taxon>
        <taxon>Colletotrichum graminicola species complex</taxon>
    </lineage>
</organism>
<dbReference type="PANTHER" id="PTHR46042">
    <property type="entry name" value="DIPHTHINE METHYLTRANSFERASE"/>
    <property type="match status" value="1"/>
</dbReference>
<gene>
    <name evidence="8" type="ORF">CSUB01_01663</name>
</gene>
<comment type="caution">
    <text evidence="8">The sequence shown here is derived from an EMBL/GenBank/DDBJ whole genome shotgun (WGS) entry which is preliminary data.</text>
</comment>
<dbReference type="EC" id="3.1.1.97" evidence="6"/>
<dbReference type="InterPro" id="IPR001680">
    <property type="entry name" value="WD40_rpt"/>
</dbReference>
<evidence type="ECO:0000313" key="8">
    <source>
        <dbReference type="EMBL" id="KDN71669.1"/>
    </source>
</evidence>
<sequence>MSPERSVAVASTQSLVLDLPPSCIEFCPTHPKYFVVGTYNLMKDEEPPNESEDAGSSVAKKTQNRNGSLVVFRLENNSVHHVQTVSHPSAILDLHFCPFPSRHDIMAVVSSTGTLSIFRLNPGTDASEPLKHLATSRISEVPEGILFLSGVWDTSNASSIAITTSTGEVRVVTLDSSWRIIDDGDSGPVITHSLEAWTVAFSPAEDPFMVYSGGDDSELRYASCTHSSEDGEKAGVGLRTLSPPLNLRGHGAGVTAILPIAARLADGARILVTGSYDDTIRIFAVHPPHETYDLRKFKKLGEKNLGGGVWRLKLVELQERDGRCCLRVLASCMHAGARIVELEGPLDGGEWDIRVLARFEEHQSMNYGSDCVPGPGQGRLKCVSTSFYDKLLCLWEADII</sequence>
<evidence type="ECO:0000256" key="3">
    <source>
        <dbReference type="ARBA" id="ARBA00022737"/>
    </source>
</evidence>
<dbReference type="eggNOG" id="KOG0280">
    <property type="taxonomic scope" value="Eukaryota"/>
</dbReference>
<dbReference type="OMA" id="LDMKWLP"/>
<dbReference type="AlphaFoldDB" id="A0A066XVH9"/>
<dbReference type="GO" id="GO:0005737">
    <property type="term" value="C:cytoplasm"/>
    <property type="evidence" value="ECO:0007669"/>
    <property type="project" value="TreeGrafter"/>
</dbReference>
<accession>A0A066XVH9</accession>
<comment type="pathway">
    <text evidence="1">Protein modification; peptidyl-diphthamide biosynthesis.</text>
</comment>
<dbReference type="Proteomes" id="UP000027238">
    <property type="component" value="Unassembled WGS sequence"/>
</dbReference>
<evidence type="ECO:0000256" key="1">
    <source>
        <dbReference type="ARBA" id="ARBA00005156"/>
    </source>
</evidence>
<dbReference type="InterPro" id="IPR036322">
    <property type="entry name" value="WD40_repeat_dom_sf"/>
</dbReference>
<keyword evidence="4" id="KW-0378">Hydrolase</keyword>
<evidence type="ECO:0000313" key="9">
    <source>
        <dbReference type="Proteomes" id="UP000027238"/>
    </source>
</evidence>
<keyword evidence="9" id="KW-1185">Reference proteome</keyword>
<keyword evidence="2" id="KW-0853">WD repeat</keyword>